<gene>
    <name evidence="11" type="ORF">D7V20_13645</name>
</gene>
<accession>A0A3A8F7Z4</accession>
<dbReference type="GO" id="GO:0004852">
    <property type="term" value="F:uroporphyrinogen-III synthase activity"/>
    <property type="evidence" value="ECO:0007669"/>
    <property type="project" value="UniProtKB-UniRule"/>
</dbReference>
<evidence type="ECO:0000259" key="10">
    <source>
        <dbReference type="Pfam" id="PF02602"/>
    </source>
</evidence>
<comment type="similarity">
    <text evidence="2 9">Belongs to the uroporphyrinogen-III synthase family.</text>
</comment>
<keyword evidence="12" id="KW-1185">Reference proteome</keyword>
<comment type="pathway">
    <text evidence="1 9">Porphyrin-containing compound metabolism; protoporphyrin-IX biosynthesis; coproporphyrinogen-III from 5-aminolevulinate: step 3/4.</text>
</comment>
<feature type="domain" description="Tetrapyrrole biosynthesis uroporphyrinogen III synthase" evidence="10">
    <location>
        <begin position="15"/>
        <end position="223"/>
    </location>
</feature>
<comment type="catalytic activity">
    <reaction evidence="8 9">
        <text>hydroxymethylbilane = uroporphyrinogen III + H2O</text>
        <dbReference type="Rhea" id="RHEA:18965"/>
        <dbReference type="ChEBI" id="CHEBI:15377"/>
        <dbReference type="ChEBI" id="CHEBI:57308"/>
        <dbReference type="ChEBI" id="CHEBI:57845"/>
        <dbReference type="EC" id="4.2.1.75"/>
    </reaction>
</comment>
<dbReference type="RefSeq" id="WP_120384742.1">
    <property type="nucleotide sequence ID" value="NZ_RAXT01000035.1"/>
</dbReference>
<protein>
    <recommendedName>
        <fullName evidence="7 9">Uroporphyrinogen-III synthase</fullName>
        <ecNumber evidence="3 9">4.2.1.75</ecNumber>
    </recommendedName>
</protein>
<keyword evidence="5 9" id="KW-0627">Porphyrin biosynthesis</keyword>
<dbReference type="UniPathway" id="UPA00251">
    <property type="reaction ID" value="UER00320"/>
</dbReference>
<dbReference type="OrthoDB" id="9787650at2"/>
<proteinExistence type="inferred from homology"/>
<evidence type="ECO:0000313" key="11">
    <source>
        <dbReference type="EMBL" id="RKG36763.1"/>
    </source>
</evidence>
<evidence type="ECO:0000256" key="2">
    <source>
        <dbReference type="ARBA" id="ARBA00008133"/>
    </source>
</evidence>
<dbReference type="PANTHER" id="PTHR38042">
    <property type="entry name" value="UROPORPHYRINOGEN-III SYNTHASE, CHLOROPLASTIC"/>
    <property type="match status" value="1"/>
</dbReference>
<dbReference type="InterPro" id="IPR036108">
    <property type="entry name" value="4pyrrol_syn_uPrphyn_synt_sf"/>
</dbReference>
<dbReference type="GO" id="GO:0006780">
    <property type="term" value="P:uroporphyrinogen III biosynthetic process"/>
    <property type="evidence" value="ECO:0007669"/>
    <property type="project" value="UniProtKB-UniRule"/>
</dbReference>
<dbReference type="PANTHER" id="PTHR38042:SF1">
    <property type="entry name" value="UROPORPHYRINOGEN-III SYNTHASE, CHLOROPLASTIC"/>
    <property type="match status" value="1"/>
</dbReference>
<keyword evidence="4 9" id="KW-0456">Lyase</keyword>
<dbReference type="CDD" id="cd06578">
    <property type="entry name" value="HemD"/>
    <property type="match status" value="1"/>
</dbReference>
<evidence type="ECO:0000256" key="7">
    <source>
        <dbReference type="ARBA" id="ARBA00040167"/>
    </source>
</evidence>
<evidence type="ECO:0000256" key="4">
    <source>
        <dbReference type="ARBA" id="ARBA00023239"/>
    </source>
</evidence>
<dbReference type="SUPFAM" id="SSF69618">
    <property type="entry name" value="HemD-like"/>
    <property type="match status" value="1"/>
</dbReference>
<dbReference type="InterPro" id="IPR003754">
    <property type="entry name" value="4pyrrol_synth_uPrphyn_synth"/>
</dbReference>
<evidence type="ECO:0000256" key="5">
    <source>
        <dbReference type="ARBA" id="ARBA00023244"/>
    </source>
</evidence>
<evidence type="ECO:0000256" key="1">
    <source>
        <dbReference type="ARBA" id="ARBA00004772"/>
    </source>
</evidence>
<reference evidence="11 12" key="1">
    <citation type="submission" date="2018-09" db="EMBL/GenBank/DDBJ databases">
        <title>The draft genome of Acinetobacter spp. strains.</title>
        <authorList>
            <person name="Qin J."/>
            <person name="Feng Y."/>
            <person name="Zong Z."/>
        </authorList>
    </citation>
    <scope>NUCLEOTIDE SEQUENCE [LARGE SCALE GENOMIC DNA]</scope>
    <source>
        <strain evidence="11 12">WCHAc060115</strain>
    </source>
</reference>
<name>A0A3A8F7Z4_9GAMM</name>
<dbReference type="AlphaFoldDB" id="A0A3A8F7Z4"/>
<sequence length="260" mass="30014">MLFINTRPIDRAQALTQCLDQSGFQVIDLPLLELKPRPFTQQLKQLYSELLDTQLIVVVSPTAVHIGMQYLQQAGVLIEQIKHIQWIAVGKKTAETLAKYHIQSHVPEVESSEGMLSLPIFNGLQGISQIAFWRGQGGRQFMMQQCIERHIKVLNFVLYERDCPQATFTKFSEAIPQIIQADEPYWNCITSEASWNNWVALTKDHPKVFDHCHYLVLGERLYQLLLGERNNQQKCFNITQVLDLEPNTILQMILQLQRNL</sequence>
<dbReference type="Gene3D" id="3.40.50.10090">
    <property type="match status" value="2"/>
</dbReference>
<comment type="function">
    <text evidence="6 9">Catalyzes cyclization of the linear tetrapyrrole, hydroxymethylbilane, to the macrocyclic uroporphyrinogen III.</text>
</comment>
<dbReference type="Pfam" id="PF02602">
    <property type="entry name" value="HEM4"/>
    <property type="match status" value="1"/>
</dbReference>
<evidence type="ECO:0000256" key="9">
    <source>
        <dbReference type="RuleBase" id="RU366031"/>
    </source>
</evidence>
<evidence type="ECO:0000313" key="12">
    <source>
        <dbReference type="Proteomes" id="UP000280405"/>
    </source>
</evidence>
<evidence type="ECO:0000256" key="3">
    <source>
        <dbReference type="ARBA" id="ARBA00013109"/>
    </source>
</evidence>
<dbReference type="Proteomes" id="UP000280405">
    <property type="component" value="Unassembled WGS sequence"/>
</dbReference>
<dbReference type="GO" id="GO:0006782">
    <property type="term" value="P:protoporphyrinogen IX biosynthetic process"/>
    <property type="evidence" value="ECO:0007669"/>
    <property type="project" value="UniProtKB-UniRule"/>
</dbReference>
<organism evidence="11 12">
    <name type="scientific">Acinetobacter rongchengensis</name>
    <dbReference type="NCBI Taxonomy" id="2419601"/>
    <lineage>
        <taxon>Bacteria</taxon>
        <taxon>Pseudomonadati</taxon>
        <taxon>Pseudomonadota</taxon>
        <taxon>Gammaproteobacteria</taxon>
        <taxon>Moraxellales</taxon>
        <taxon>Moraxellaceae</taxon>
        <taxon>Acinetobacter</taxon>
    </lineage>
</organism>
<evidence type="ECO:0000256" key="6">
    <source>
        <dbReference type="ARBA" id="ARBA00037589"/>
    </source>
</evidence>
<dbReference type="InterPro" id="IPR039793">
    <property type="entry name" value="UROS/Hem4"/>
</dbReference>
<dbReference type="EC" id="4.2.1.75" evidence="3 9"/>
<dbReference type="EMBL" id="RAXT01000035">
    <property type="protein sequence ID" value="RKG36763.1"/>
    <property type="molecule type" value="Genomic_DNA"/>
</dbReference>
<evidence type="ECO:0000256" key="8">
    <source>
        <dbReference type="ARBA" id="ARBA00048617"/>
    </source>
</evidence>
<comment type="caution">
    <text evidence="11">The sequence shown here is derived from an EMBL/GenBank/DDBJ whole genome shotgun (WGS) entry which is preliminary data.</text>
</comment>